<dbReference type="InterPro" id="IPR011146">
    <property type="entry name" value="HIT-like"/>
</dbReference>
<gene>
    <name evidence="3" type="ORF">NP590_02665</name>
</gene>
<feature type="domain" description="HIT" evidence="2">
    <location>
        <begin position="37"/>
        <end position="105"/>
    </location>
</feature>
<keyword evidence="4" id="KW-1185">Reference proteome</keyword>
<accession>A0ABT1TC07</accession>
<dbReference type="PROSITE" id="PS51084">
    <property type="entry name" value="HIT_2"/>
    <property type="match status" value="1"/>
</dbReference>
<dbReference type="RefSeq" id="WP_256600645.1">
    <property type="nucleotide sequence ID" value="NZ_JANIBJ010000003.1"/>
</dbReference>
<proteinExistence type="predicted"/>
<dbReference type="Proteomes" id="UP001524499">
    <property type="component" value="Unassembled WGS sequence"/>
</dbReference>
<dbReference type="Gene3D" id="3.30.428.10">
    <property type="entry name" value="HIT-like"/>
    <property type="match status" value="1"/>
</dbReference>
<organism evidence="3 4">
    <name type="scientific">Methylomonas subterranea</name>
    <dbReference type="NCBI Taxonomy" id="2952225"/>
    <lineage>
        <taxon>Bacteria</taxon>
        <taxon>Pseudomonadati</taxon>
        <taxon>Pseudomonadota</taxon>
        <taxon>Gammaproteobacteria</taxon>
        <taxon>Methylococcales</taxon>
        <taxon>Methylococcaceae</taxon>
        <taxon>Methylomonas</taxon>
    </lineage>
</organism>
<dbReference type="Pfam" id="PF01230">
    <property type="entry name" value="HIT"/>
    <property type="match status" value="1"/>
</dbReference>
<dbReference type="InterPro" id="IPR026026">
    <property type="entry name" value="HIT_Hint"/>
</dbReference>
<dbReference type="EMBL" id="JANIBJ010000003">
    <property type="protein sequence ID" value="MCQ8102997.1"/>
    <property type="molecule type" value="Genomic_DNA"/>
</dbReference>
<dbReference type="PIRSF" id="PIRSF000714">
    <property type="entry name" value="HIT"/>
    <property type="match status" value="1"/>
</dbReference>
<name>A0ABT1TC07_9GAMM</name>
<dbReference type="SUPFAM" id="SSF54197">
    <property type="entry name" value="HIT-like"/>
    <property type="match status" value="1"/>
</dbReference>
<dbReference type="InterPro" id="IPR036265">
    <property type="entry name" value="HIT-like_sf"/>
</dbReference>
<evidence type="ECO:0000256" key="1">
    <source>
        <dbReference type="PROSITE-ProRule" id="PRU00464"/>
    </source>
</evidence>
<evidence type="ECO:0000313" key="4">
    <source>
        <dbReference type="Proteomes" id="UP001524499"/>
    </source>
</evidence>
<evidence type="ECO:0000313" key="3">
    <source>
        <dbReference type="EMBL" id="MCQ8102997.1"/>
    </source>
</evidence>
<comment type="caution">
    <text evidence="1">Lacks conserved residue(s) required for the propagation of feature annotation.</text>
</comment>
<protein>
    <submittedName>
        <fullName evidence="3">HIT domain-containing protein</fullName>
    </submittedName>
</protein>
<evidence type="ECO:0000259" key="2">
    <source>
        <dbReference type="PROSITE" id="PS51084"/>
    </source>
</evidence>
<reference evidence="3 4" key="1">
    <citation type="submission" date="2022-07" db="EMBL/GenBank/DDBJ databases">
        <title>Methylomonas rivi sp. nov., Methylomonas rosea sp. nov., Methylomonas aureus sp. nov. and Methylomonas subterranea sp. nov., four novel methanotrophs isolated from a freshwater creek and the deep terrestrial subsurface.</title>
        <authorList>
            <person name="Abin C."/>
            <person name="Sankaranarayanan K."/>
            <person name="Garner C."/>
            <person name="Sindelar R."/>
            <person name="Kotary K."/>
            <person name="Garner R."/>
            <person name="Barclay S."/>
            <person name="Lawson P."/>
            <person name="Krumholz L."/>
        </authorList>
    </citation>
    <scope>NUCLEOTIDE SEQUENCE [LARGE SCALE GENOMIC DNA]</scope>
    <source>
        <strain evidence="3 4">SURF-2</strain>
    </source>
</reference>
<sequence>MSNFQLHPRLQEDCLPVGRFALCRILWMNDSQYPWAILVPQRPDITEIYQLALDDRQQLLNESCWLAEALVALYQPDKLNIAAIGNLVPQLHVHHVARYHGDMAWPGPVWGKFAATPYPVHEAESRITRLRESLQRYLID</sequence>
<comment type="caution">
    <text evidence="3">The sequence shown here is derived from an EMBL/GenBank/DDBJ whole genome shotgun (WGS) entry which is preliminary data.</text>
</comment>